<dbReference type="EMBL" id="FNFD01000027">
    <property type="protein sequence ID" value="SDL68905.1"/>
    <property type="molecule type" value="Genomic_DNA"/>
</dbReference>
<dbReference type="RefSeq" id="WP_084336075.1">
    <property type="nucleotide sequence ID" value="NZ_FNFD01000027.1"/>
</dbReference>
<evidence type="ECO:0000313" key="1">
    <source>
        <dbReference type="EMBL" id="SDL68905.1"/>
    </source>
</evidence>
<dbReference type="Proteomes" id="UP000198706">
    <property type="component" value="Unassembled WGS sequence"/>
</dbReference>
<gene>
    <name evidence="1" type="ORF">SAMN05216186_12748</name>
</gene>
<organism evidence="1 2">
    <name type="scientific">Pseudomonas indica</name>
    <dbReference type="NCBI Taxonomy" id="137658"/>
    <lineage>
        <taxon>Bacteria</taxon>
        <taxon>Pseudomonadati</taxon>
        <taxon>Pseudomonadota</taxon>
        <taxon>Gammaproteobacteria</taxon>
        <taxon>Pseudomonadales</taxon>
        <taxon>Pseudomonadaceae</taxon>
        <taxon>Pseudomonas</taxon>
    </lineage>
</organism>
<dbReference type="AlphaFoldDB" id="A0A1G9M5F0"/>
<sequence length="62" mass="6931">MTQSSPPADADLPVWSVVRLDDNGNRFLVSAGHTYADAQAIADDFQAKGHKQLYEVKRQERD</sequence>
<evidence type="ECO:0008006" key="3">
    <source>
        <dbReference type="Google" id="ProtNLM"/>
    </source>
</evidence>
<name>A0A1G9M5F0_9PSED</name>
<proteinExistence type="predicted"/>
<reference evidence="1 2" key="1">
    <citation type="submission" date="2016-10" db="EMBL/GenBank/DDBJ databases">
        <authorList>
            <person name="de Groot N.N."/>
        </authorList>
    </citation>
    <scope>NUCLEOTIDE SEQUENCE [LARGE SCALE GENOMIC DNA]</scope>
    <source>
        <strain evidence="1 2">JCM 21544</strain>
    </source>
</reference>
<dbReference type="OrthoDB" id="289700at2"/>
<protein>
    <recommendedName>
        <fullName evidence="3">SPOR domain-containing protein</fullName>
    </recommendedName>
</protein>
<evidence type="ECO:0000313" key="2">
    <source>
        <dbReference type="Proteomes" id="UP000198706"/>
    </source>
</evidence>
<accession>A0A1G9M5F0</accession>
<keyword evidence="2" id="KW-1185">Reference proteome</keyword>